<dbReference type="OrthoDB" id="1260352at2"/>
<evidence type="ECO:0008006" key="3">
    <source>
        <dbReference type="Google" id="ProtNLM"/>
    </source>
</evidence>
<dbReference type="RefSeq" id="WP_146858437.1">
    <property type="nucleotide sequence ID" value="NZ_BKAU01000001.1"/>
</dbReference>
<dbReference type="Pfam" id="PF13238">
    <property type="entry name" value="AAA_18"/>
    <property type="match status" value="1"/>
</dbReference>
<keyword evidence="2" id="KW-1185">Reference proteome</keyword>
<proteinExistence type="predicted"/>
<accession>A0A512RGI0</accession>
<dbReference type="SUPFAM" id="SSF52540">
    <property type="entry name" value="P-loop containing nucleoside triphosphate hydrolases"/>
    <property type="match status" value="1"/>
</dbReference>
<comment type="caution">
    <text evidence="1">The sequence shown here is derived from an EMBL/GenBank/DDBJ whole genome shotgun (WGS) entry which is preliminary data.</text>
</comment>
<dbReference type="EMBL" id="BKAU01000001">
    <property type="protein sequence ID" value="GEP94764.1"/>
    <property type="molecule type" value="Genomic_DNA"/>
</dbReference>
<dbReference type="InterPro" id="IPR027417">
    <property type="entry name" value="P-loop_NTPase"/>
</dbReference>
<sequence length="167" mass="18516">MKRILITGMSGTGKSTVIGELAARGYKAVDLDSDEFSEWMAITDPDPDDFPVEPDRDWVWREDRVQELLSAEDTDILFVSGTAQNMGKFLPLFDHVILLSAPPAIITERLATRTNNPYGKDPQEMARVLILIDTIEPLLRKIATHEVDTSVHINEVVAGILGLCLKG</sequence>
<gene>
    <name evidence="1" type="ORF">CCY01nite_10240</name>
</gene>
<dbReference type="AlphaFoldDB" id="A0A512RGI0"/>
<evidence type="ECO:0000313" key="2">
    <source>
        <dbReference type="Proteomes" id="UP000321436"/>
    </source>
</evidence>
<protein>
    <recommendedName>
        <fullName evidence="3">Shikimate kinase</fullName>
    </recommendedName>
</protein>
<name>A0A512RGI0_9BACT</name>
<organism evidence="1 2">
    <name type="scientific">Chitinophaga cymbidii</name>
    <dbReference type="NCBI Taxonomy" id="1096750"/>
    <lineage>
        <taxon>Bacteria</taxon>
        <taxon>Pseudomonadati</taxon>
        <taxon>Bacteroidota</taxon>
        <taxon>Chitinophagia</taxon>
        <taxon>Chitinophagales</taxon>
        <taxon>Chitinophagaceae</taxon>
        <taxon>Chitinophaga</taxon>
    </lineage>
</organism>
<dbReference type="Gene3D" id="3.40.50.300">
    <property type="entry name" value="P-loop containing nucleotide triphosphate hydrolases"/>
    <property type="match status" value="1"/>
</dbReference>
<dbReference type="Proteomes" id="UP000321436">
    <property type="component" value="Unassembled WGS sequence"/>
</dbReference>
<evidence type="ECO:0000313" key="1">
    <source>
        <dbReference type="EMBL" id="GEP94764.1"/>
    </source>
</evidence>
<reference evidence="1 2" key="1">
    <citation type="submission" date="2019-07" db="EMBL/GenBank/DDBJ databases">
        <title>Whole genome shotgun sequence of Chitinophaga cymbidii NBRC 109752.</title>
        <authorList>
            <person name="Hosoyama A."/>
            <person name="Uohara A."/>
            <person name="Ohji S."/>
            <person name="Ichikawa N."/>
        </authorList>
    </citation>
    <scope>NUCLEOTIDE SEQUENCE [LARGE SCALE GENOMIC DNA]</scope>
    <source>
        <strain evidence="1 2">NBRC 109752</strain>
    </source>
</reference>